<name>A0A0N8H6J8_9HYPO</name>
<evidence type="ECO:0000313" key="3">
    <source>
        <dbReference type="Proteomes" id="UP000050424"/>
    </source>
</evidence>
<keyword evidence="3" id="KW-1185">Reference proteome</keyword>
<dbReference type="AlphaFoldDB" id="A0A0N8H6J8"/>
<reference evidence="2 3" key="1">
    <citation type="submission" date="2015-09" db="EMBL/GenBank/DDBJ databases">
        <title>Draft genome of a European isolate of the apple canker pathogen Neonectria ditissima.</title>
        <authorList>
            <person name="Gomez-Cortecero A."/>
            <person name="Harrison R.J."/>
            <person name="Armitage A.D."/>
        </authorList>
    </citation>
    <scope>NUCLEOTIDE SEQUENCE [LARGE SCALE GENOMIC DNA]</scope>
    <source>
        <strain evidence="2 3">R09/05</strain>
    </source>
</reference>
<dbReference type="InterPro" id="IPR011709">
    <property type="entry name" value="DEAD-box_helicase_OB_fold"/>
</dbReference>
<gene>
    <name evidence="2" type="ORF">AK830_g7385</name>
</gene>
<dbReference type="STRING" id="78410.A0A0N8H6J8"/>
<protein>
    <recommendedName>
        <fullName evidence="1">DEAD-box helicase OB fold domain-containing protein</fullName>
    </recommendedName>
</protein>
<accession>A0A0N8H6J8</accession>
<dbReference type="InterPro" id="IPR027417">
    <property type="entry name" value="P-loop_NTPase"/>
</dbReference>
<evidence type="ECO:0000313" key="2">
    <source>
        <dbReference type="EMBL" id="KPM39172.1"/>
    </source>
</evidence>
<evidence type="ECO:0000259" key="1">
    <source>
        <dbReference type="Pfam" id="PF07717"/>
    </source>
</evidence>
<dbReference type="OrthoDB" id="5100103at2759"/>
<dbReference type="EMBL" id="LKCW01000114">
    <property type="protein sequence ID" value="KPM39172.1"/>
    <property type="molecule type" value="Genomic_DNA"/>
</dbReference>
<sequence length="223" mass="25477">MQALERKKTTAEQAVALEDGKAHPFRECSHSAQYFEILKSRRQLPISGTRQAFLDAYHENQVIVRVVNEVIRIRKQVKAQVEQLLDASLRTSDFSQKNYSINIRKALARSFFYHSALHSETRGDDMYTTVHNNHPAGIHPHSALIGCNHEWVIYSDFIHTGKQYIQTVTAIDAEWIVDLEYFQDSNLSYKHNGVLRQPGVKASLDKARTSLNKVRVTGQEATL</sequence>
<dbReference type="Pfam" id="PF07717">
    <property type="entry name" value="OB_NTP_bind"/>
    <property type="match status" value="1"/>
</dbReference>
<comment type="caution">
    <text evidence="2">The sequence shown here is derived from an EMBL/GenBank/DDBJ whole genome shotgun (WGS) entry which is preliminary data.</text>
</comment>
<organism evidence="2 3">
    <name type="scientific">Neonectria ditissima</name>
    <dbReference type="NCBI Taxonomy" id="78410"/>
    <lineage>
        <taxon>Eukaryota</taxon>
        <taxon>Fungi</taxon>
        <taxon>Dikarya</taxon>
        <taxon>Ascomycota</taxon>
        <taxon>Pezizomycotina</taxon>
        <taxon>Sordariomycetes</taxon>
        <taxon>Hypocreomycetidae</taxon>
        <taxon>Hypocreales</taxon>
        <taxon>Nectriaceae</taxon>
        <taxon>Neonectria</taxon>
    </lineage>
</organism>
<feature type="domain" description="DEAD-box helicase OB fold" evidence="1">
    <location>
        <begin position="103"/>
        <end position="178"/>
    </location>
</feature>
<proteinExistence type="predicted"/>
<dbReference type="Gene3D" id="3.40.50.300">
    <property type="entry name" value="P-loop containing nucleotide triphosphate hydrolases"/>
    <property type="match status" value="1"/>
</dbReference>
<dbReference type="Proteomes" id="UP000050424">
    <property type="component" value="Unassembled WGS sequence"/>
</dbReference>